<gene>
    <name evidence="1" type="ORF">J2Z28_001733</name>
</gene>
<proteinExistence type="predicted"/>
<comment type="caution">
    <text evidence="1">The sequence shown here is derived from an EMBL/GenBank/DDBJ whole genome shotgun (WGS) entry which is preliminary data.</text>
</comment>
<protein>
    <recommendedName>
        <fullName evidence="3">DNA-binding protein</fullName>
    </recommendedName>
</protein>
<name>A0ABS4RTM2_PAEXY</name>
<accession>A0ABS4RTM2</accession>
<organism evidence="1 2">
    <name type="scientific">Paenibacillus xylanexedens</name>
    <dbReference type="NCBI Taxonomy" id="528191"/>
    <lineage>
        <taxon>Bacteria</taxon>
        <taxon>Bacillati</taxon>
        <taxon>Bacillota</taxon>
        <taxon>Bacilli</taxon>
        <taxon>Bacillales</taxon>
        <taxon>Paenibacillaceae</taxon>
        <taxon>Paenibacillus</taxon>
    </lineage>
</organism>
<evidence type="ECO:0000313" key="1">
    <source>
        <dbReference type="EMBL" id="MBP2245117.1"/>
    </source>
</evidence>
<dbReference type="Proteomes" id="UP000810207">
    <property type="component" value="Unassembled WGS sequence"/>
</dbReference>
<evidence type="ECO:0000313" key="2">
    <source>
        <dbReference type="Proteomes" id="UP000810207"/>
    </source>
</evidence>
<evidence type="ECO:0008006" key="3">
    <source>
        <dbReference type="Google" id="ProtNLM"/>
    </source>
</evidence>
<reference evidence="1 2" key="1">
    <citation type="submission" date="2021-03" db="EMBL/GenBank/DDBJ databases">
        <title>Genomic Encyclopedia of Type Strains, Phase IV (KMG-IV): sequencing the most valuable type-strain genomes for metagenomic binning, comparative biology and taxonomic classification.</title>
        <authorList>
            <person name="Goeker M."/>
        </authorList>
    </citation>
    <scope>NUCLEOTIDE SEQUENCE [LARGE SCALE GENOMIC DNA]</scope>
    <source>
        <strain evidence="1 2">DSM 21292</strain>
    </source>
</reference>
<dbReference type="RefSeq" id="WP_211081900.1">
    <property type="nucleotide sequence ID" value="NZ_JAGIKV010000005.1"/>
</dbReference>
<dbReference type="EMBL" id="JAGIKV010000005">
    <property type="protein sequence ID" value="MBP2245117.1"/>
    <property type="molecule type" value="Genomic_DNA"/>
</dbReference>
<keyword evidence="2" id="KW-1185">Reference proteome</keyword>
<sequence>MSRYNDGYGLDSTVTLLRMAYSLNNWSEMIRLGEMLYEESIRIYNLNMLVGDTHIVEIHTDRVPIYYIGYALLMQGIAHQKLLEFGKARECIESYGDFKWLRIKDEKSIDEVKYYAEISKVNLMVLDLLEGKTEVLDEYLSFILQNKDEFISGLLTLLEANRLSGLPIKKLESIFEENIKVIDWKNISDIDASYYLKFSYELAMYYGRIGRNAQAISVLLNCSLSHT</sequence>